<evidence type="ECO:0000256" key="1">
    <source>
        <dbReference type="ARBA" id="ARBA00023125"/>
    </source>
</evidence>
<name>A0A4E0S3X8_FASHE</name>
<dbReference type="Pfam" id="PF00505">
    <property type="entry name" value="HMG_box"/>
    <property type="match status" value="1"/>
</dbReference>
<dbReference type="GO" id="GO:0000981">
    <property type="term" value="F:DNA-binding transcription factor activity, RNA polymerase II-specific"/>
    <property type="evidence" value="ECO:0007669"/>
    <property type="project" value="TreeGrafter"/>
</dbReference>
<feature type="DNA-binding region" description="HMG box" evidence="3">
    <location>
        <begin position="66"/>
        <end position="134"/>
    </location>
</feature>
<reference evidence="6" key="1">
    <citation type="submission" date="2019-03" db="EMBL/GenBank/DDBJ databases">
        <title>Improved annotation for the trematode Fasciola hepatica.</title>
        <authorList>
            <person name="Choi Y.-J."/>
            <person name="Martin J."/>
            <person name="Mitreva M."/>
        </authorList>
    </citation>
    <scope>NUCLEOTIDE SEQUENCE [LARGE SCALE GENOMIC DNA]</scope>
</reference>
<dbReference type="Gene3D" id="1.10.30.10">
    <property type="entry name" value="High mobility group box domain"/>
    <property type="match status" value="1"/>
</dbReference>
<evidence type="ECO:0000259" key="5">
    <source>
        <dbReference type="PROSITE" id="PS50118"/>
    </source>
</evidence>
<dbReference type="Proteomes" id="UP000230066">
    <property type="component" value="Unassembled WGS sequence"/>
</dbReference>
<feature type="compositionally biased region" description="Low complexity" evidence="4">
    <location>
        <begin position="616"/>
        <end position="631"/>
    </location>
</feature>
<feature type="region of interest" description="Disordered" evidence="4">
    <location>
        <begin position="378"/>
        <end position="397"/>
    </location>
</feature>
<evidence type="ECO:0000256" key="2">
    <source>
        <dbReference type="ARBA" id="ARBA00023242"/>
    </source>
</evidence>
<evidence type="ECO:0000313" key="6">
    <source>
        <dbReference type="EMBL" id="THD28290.1"/>
    </source>
</evidence>
<dbReference type="PROSITE" id="PS50118">
    <property type="entry name" value="HMG_BOX_2"/>
    <property type="match status" value="1"/>
</dbReference>
<comment type="caution">
    <text evidence="6">The sequence shown here is derived from an EMBL/GenBank/DDBJ whole genome shotgun (WGS) entry which is preliminary data.</text>
</comment>
<dbReference type="InterPro" id="IPR009071">
    <property type="entry name" value="HMG_box_dom"/>
</dbReference>
<feature type="domain" description="HMG box" evidence="5">
    <location>
        <begin position="66"/>
        <end position="134"/>
    </location>
</feature>
<feature type="region of interest" description="Disordered" evidence="4">
    <location>
        <begin position="608"/>
        <end position="631"/>
    </location>
</feature>
<keyword evidence="2 3" id="KW-0539">Nucleus</keyword>
<evidence type="ECO:0000313" key="7">
    <source>
        <dbReference type="Proteomes" id="UP000230066"/>
    </source>
</evidence>
<sequence length="966" mass="104050">MWMQECGNCASAKNGGLQIWMRHLTEEHVLPSEWPSDRAARLTGPGALKPYTTITESKKKRRKDSVPRPLNSFMLFAQHIRRNVLRVFSDASNSVISQQLGDLWRTVPLRLRNQYDDEASRLVKIHQLEFPNYKYQPKKRVPLNGQSTAMNSNVVSAVPNASTCLVSGTNSTTVSEMPRMSTNKILARDTECIRLANSSQLKDRDLSGTILTIRPRPNGTQSTVTTGISFPHLGQKISMESNVRLISPPKGSVKTVFTRLEPKRQNTGSGCSVTISTAGSYKTAAQSLSSVLPPLMTPSLSCPVSGSVRSISTSSTDPFHIGSCDSAYASGINSSSSSSASSPAVGDLLSPAKSLASVPTGGTRSSPFRRKIQLIPIRPQSQQQQQPQQQSHVSQINEHHTRQRFFSAHSGSMSPFSVTSPLMESPTTPELVYLMPSSNASSCASSTSSVTQRSATCFEAMDEVDSGATHPILIGQMPYHQAHAQSQVLTPFYVKLDNDGSRPNEDLILALPPGTTVIQALGNLGQMQPIPIQSNYAVTGNGTSSGNLLAGRRVYVATGPKSSETTTYVVGRSNSSSMASIQVLQPVKLMNVIGRTVRATEHHLIGQSGMQSDEFSPTTSHSPSSAALSPQSNDTFLPIHQRYRSDCSQAILKPDVDDEQFEVDEGEDEMLVEARGYACAPKSNYGSIRVSQLDMKVEQSPAGGIVETNSTFVKMEEDDVYLSNDSVFGATMLDGSGVPWSGNDGNTQTNVGNHIRPLTSHTVLSYSMTNPIGFTAPLPPLTVDVVKSSPSPCSSNPETTATPGAVTMHELDAATAIAATSGVGAQTPTTEFPMSTEDEQFDTSFDAMMNSIDITTFLPGTFSASDDQLADSVFDSNEKDRSHDLSRPTSPPGLDPIDEEPSGFHQSSAHSYDHHSDFLRRSLSCSSSCSPSSVEHSIYAVSPLADLDALDKSSLFVIKPEWPVIV</sequence>
<dbReference type="SMART" id="SM00398">
    <property type="entry name" value="HMG"/>
    <property type="match status" value="1"/>
</dbReference>
<dbReference type="InterPro" id="IPR036910">
    <property type="entry name" value="HMG_box_dom_sf"/>
</dbReference>
<evidence type="ECO:0000256" key="3">
    <source>
        <dbReference type="PROSITE-ProRule" id="PRU00267"/>
    </source>
</evidence>
<dbReference type="SUPFAM" id="SSF47095">
    <property type="entry name" value="HMG-box"/>
    <property type="match status" value="1"/>
</dbReference>
<dbReference type="EMBL" id="JXXN02000188">
    <property type="protein sequence ID" value="THD28290.1"/>
    <property type="molecule type" value="Genomic_DNA"/>
</dbReference>
<organism evidence="6 7">
    <name type="scientific">Fasciola hepatica</name>
    <name type="common">Liver fluke</name>
    <dbReference type="NCBI Taxonomy" id="6192"/>
    <lineage>
        <taxon>Eukaryota</taxon>
        <taxon>Metazoa</taxon>
        <taxon>Spiralia</taxon>
        <taxon>Lophotrochozoa</taxon>
        <taxon>Platyhelminthes</taxon>
        <taxon>Trematoda</taxon>
        <taxon>Digenea</taxon>
        <taxon>Plagiorchiida</taxon>
        <taxon>Echinostomata</taxon>
        <taxon>Echinostomatoidea</taxon>
        <taxon>Fasciolidae</taxon>
        <taxon>Fasciola</taxon>
    </lineage>
</organism>
<feature type="region of interest" description="Disordered" evidence="4">
    <location>
        <begin position="875"/>
        <end position="910"/>
    </location>
</feature>
<dbReference type="AlphaFoldDB" id="A0A4E0S3X8"/>
<accession>A0A4E0S3X8</accession>
<keyword evidence="1 3" id="KW-0238">DNA-binding</keyword>
<proteinExistence type="predicted"/>
<evidence type="ECO:0000256" key="4">
    <source>
        <dbReference type="SAM" id="MobiDB-lite"/>
    </source>
</evidence>
<dbReference type="PANTHER" id="PTHR45789">
    <property type="entry name" value="FI18025P1"/>
    <property type="match status" value="1"/>
</dbReference>
<dbReference type="InterPro" id="IPR051356">
    <property type="entry name" value="SOX/SOX-like_TF"/>
</dbReference>
<protein>
    <submittedName>
        <fullName evidence="6">Transcription factor Sox-6</fullName>
    </submittedName>
</protein>
<keyword evidence="7" id="KW-1185">Reference proteome</keyword>
<gene>
    <name evidence="6" type="ORF">D915_000660</name>
</gene>
<dbReference type="GO" id="GO:0005634">
    <property type="term" value="C:nucleus"/>
    <property type="evidence" value="ECO:0007669"/>
    <property type="project" value="UniProtKB-UniRule"/>
</dbReference>
<dbReference type="GO" id="GO:0000978">
    <property type="term" value="F:RNA polymerase II cis-regulatory region sequence-specific DNA binding"/>
    <property type="evidence" value="ECO:0007669"/>
    <property type="project" value="TreeGrafter"/>
</dbReference>
<feature type="compositionally biased region" description="Basic and acidic residues" evidence="4">
    <location>
        <begin position="876"/>
        <end position="886"/>
    </location>
</feature>
<dbReference type="PANTHER" id="PTHR45789:SF2">
    <property type="entry name" value="FI18025P1"/>
    <property type="match status" value="1"/>
</dbReference>
<feature type="compositionally biased region" description="Low complexity" evidence="4">
    <location>
        <begin position="378"/>
        <end position="396"/>
    </location>
</feature>